<evidence type="ECO:0000256" key="2">
    <source>
        <dbReference type="ARBA" id="ARBA00019418"/>
    </source>
</evidence>
<evidence type="ECO:0000256" key="3">
    <source>
        <dbReference type="ARBA" id="ARBA00023186"/>
    </source>
</evidence>
<dbReference type="EMBL" id="JAAIKB010000001">
    <property type="protein sequence ID" value="NGM18495.1"/>
    <property type="molecule type" value="Genomic_DNA"/>
</dbReference>
<comment type="similarity">
    <text evidence="1">Belongs to the SdhE FAD assembly factor family.</text>
</comment>
<dbReference type="InterPro" id="IPR036714">
    <property type="entry name" value="SDH_sf"/>
</dbReference>
<protein>
    <recommendedName>
        <fullName evidence="2">FAD assembly factor SdhE</fullName>
    </recommendedName>
</protein>
<reference evidence="4 5" key="1">
    <citation type="submission" date="2020-02" db="EMBL/GenBank/DDBJ databases">
        <authorList>
            <person name="Kim H.M."/>
            <person name="Jeon C.O."/>
        </authorList>
    </citation>
    <scope>NUCLEOTIDE SEQUENCE [LARGE SCALE GENOMIC DNA]</scope>
    <source>
        <strain evidence="4 5">PeD5</strain>
    </source>
</reference>
<dbReference type="InterPro" id="IPR005631">
    <property type="entry name" value="SDH"/>
</dbReference>
<name>A0A6M1LDX7_9PROT</name>
<dbReference type="PANTHER" id="PTHR12469:SF2">
    <property type="entry name" value="SUCCINATE DEHYDROGENASE ASSEMBLY FACTOR 2, MITOCHONDRIAL"/>
    <property type="match status" value="1"/>
</dbReference>
<evidence type="ECO:0000256" key="1">
    <source>
        <dbReference type="ARBA" id="ARBA00008571"/>
    </source>
</evidence>
<evidence type="ECO:0000313" key="5">
    <source>
        <dbReference type="Proteomes" id="UP000475385"/>
    </source>
</evidence>
<proteinExistence type="inferred from homology"/>
<comment type="caution">
    <text evidence="4">The sequence shown here is derived from an EMBL/GenBank/DDBJ whole genome shotgun (WGS) entry which is preliminary data.</text>
</comment>
<keyword evidence="5" id="KW-1185">Reference proteome</keyword>
<gene>
    <name evidence="4" type="ORF">G3576_00615</name>
</gene>
<organism evidence="4 5">
    <name type="scientific">Falsiroseomonas algicola</name>
    <dbReference type="NCBI Taxonomy" id="2716930"/>
    <lineage>
        <taxon>Bacteria</taxon>
        <taxon>Pseudomonadati</taxon>
        <taxon>Pseudomonadota</taxon>
        <taxon>Alphaproteobacteria</taxon>
        <taxon>Acetobacterales</taxon>
        <taxon>Roseomonadaceae</taxon>
        <taxon>Falsiroseomonas</taxon>
    </lineage>
</organism>
<dbReference type="Proteomes" id="UP000475385">
    <property type="component" value="Unassembled WGS sequence"/>
</dbReference>
<dbReference type="GO" id="GO:0006099">
    <property type="term" value="P:tricarboxylic acid cycle"/>
    <property type="evidence" value="ECO:0007669"/>
    <property type="project" value="TreeGrafter"/>
</dbReference>
<dbReference type="Gene3D" id="1.10.150.250">
    <property type="entry name" value="Flavinator of succinate dehydrogenase"/>
    <property type="match status" value="1"/>
</dbReference>
<accession>A0A6M1LDX7</accession>
<sequence>MTMSDPASSPEDLSPRRRRLQFRAWHRGTKETDLMVGAFVARHIATFTEAELDDLEQVLELLDVDLADWLSGRRPIPPEVQSPMLARMAAECAGRAAGATPEIRAGLGLDPA</sequence>
<dbReference type="PANTHER" id="PTHR12469">
    <property type="entry name" value="PROTEIN EMI5 HOMOLOG, MITOCHONDRIAL"/>
    <property type="match status" value="1"/>
</dbReference>
<evidence type="ECO:0000313" key="4">
    <source>
        <dbReference type="EMBL" id="NGM18495.1"/>
    </source>
</evidence>
<dbReference type="SUPFAM" id="SSF109910">
    <property type="entry name" value="YgfY-like"/>
    <property type="match status" value="1"/>
</dbReference>
<reference evidence="4 5" key="2">
    <citation type="submission" date="2020-03" db="EMBL/GenBank/DDBJ databases">
        <title>Roseomonas stagni sp. nov., isolated from pond water in Japan.</title>
        <authorList>
            <person name="Furuhata K."/>
            <person name="Miyamoto H."/>
            <person name="Goto K."/>
        </authorList>
    </citation>
    <scope>NUCLEOTIDE SEQUENCE [LARGE SCALE GENOMIC DNA]</scope>
    <source>
        <strain evidence="4 5">PeD5</strain>
    </source>
</reference>
<keyword evidence="3" id="KW-0143">Chaperone</keyword>
<dbReference type="AlphaFoldDB" id="A0A6M1LDX7"/>
<dbReference type="Pfam" id="PF03937">
    <property type="entry name" value="Sdh5"/>
    <property type="match status" value="1"/>
</dbReference>